<evidence type="ECO:0000313" key="2">
    <source>
        <dbReference type="Proteomes" id="UP000308600"/>
    </source>
</evidence>
<sequence length="71" mass="8008">MIRRNPTLIPMSDLDVQDIRDMIEIEQQQAEAESSIQQKEQAADEMSDAARAAHAKQERARRLGLQTGTTN</sequence>
<accession>A0ACD3B756</accession>
<dbReference type="EMBL" id="ML208272">
    <property type="protein sequence ID" value="TFK73918.1"/>
    <property type="molecule type" value="Genomic_DNA"/>
</dbReference>
<keyword evidence="2" id="KW-1185">Reference proteome</keyword>
<organism evidence="1 2">
    <name type="scientific">Pluteus cervinus</name>
    <dbReference type="NCBI Taxonomy" id="181527"/>
    <lineage>
        <taxon>Eukaryota</taxon>
        <taxon>Fungi</taxon>
        <taxon>Dikarya</taxon>
        <taxon>Basidiomycota</taxon>
        <taxon>Agaricomycotina</taxon>
        <taxon>Agaricomycetes</taxon>
        <taxon>Agaricomycetidae</taxon>
        <taxon>Agaricales</taxon>
        <taxon>Pluteineae</taxon>
        <taxon>Pluteaceae</taxon>
        <taxon>Pluteus</taxon>
    </lineage>
</organism>
<reference evidence="1 2" key="1">
    <citation type="journal article" date="2019" name="Nat. Ecol. Evol.">
        <title>Megaphylogeny resolves global patterns of mushroom evolution.</title>
        <authorList>
            <person name="Varga T."/>
            <person name="Krizsan K."/>
            <person name="Foldi C."/>
            <person name="Dima B."/>
            <person name="Sanchez-Garcia M."/>
            <person name="Sanchez-Ramirez S."/>
            <person name="Szollosi G.J."/>
            <person name="Szarkandi J.G."/>
            <person name="Papp V."/>
            <person name="Albert L."/>
            <person name="Andreopoulos W."/>
            <person name="Angelini C."/>
            <person name="Antonin V."/>
            <person name="Barry K.W."/>
            <person name="Bougher N.L."/>
            <person name="Buchanan P."/>
            <person name="Buyck B."/>
            <person name="Bense V."/>
            <person name="Catcheside P."/>
            <person name="Chovatia M."/>
            <person name="Cooper J."/>
            <person name="Damon W."/>
            <person name="Desjardin D."/>
            <person name="Finy P."/>
            <person name="Geml J."/>
            <person name="Haridas S."/>
            <person name="Hughes K."/>
            <person name="Justo A."/>
            <person name="Karasinski D."/>
            <person name="Kautmanova I."/>
            <person name="Kiss B."/>
            <person name="Kocsube S."/>
            <person name="Kotiranta H."/>
            <person name="LaButti K.M."/>
            <person name="Lechner B.E."/>
            <person name="Liimatainen K."/>
            <person name="Lipzen A."/>
            <person name="Lukacs Z."/>
            <person name="Mihaltcheva S."/>
            <person name="Morgado L.N."/>
            <person name="Niskanen T."/>
            <person name="Noordeloos M.E."/>
            <person name="Ohm R.A."/>
            <person name="Ortiz-Santana B."/>
            <person name="Ovrebo C."/>
            <person name="Racz N."/>
            <person name="Riley R."/>
            <person name="Savchenko A."/>
            <person name="Shiryaev A."/>
            <person name="Soop K."/>
            <person name="Spirin V."/>
            <person name="Szebenyi C."/>
            <person name="Tomsovsky M."/>
            <person name="Tulloss R.E."/>
            <person name="Uehling J."/>
            <person name="Grigoriev I.V."/>
            <person name="Vagvolgyi C."/>
            <person name="Papp T."/>
            <person name="Martin F.M."/>
            <person name="Miettinen O."/>
            <person name="Hibbett D.S."/>
            <person name="Nagy L.G."/>
        </authorList>
    </citation>
    <scope>NUCLEOTIDE SEQUENCE [LARGE SCALE GENOMIC DNA]</scope>
    <source>
        <strain evidence="1 2">NL-1719</strain>
    </source>
</reference>
<name>A0ACD3B756_9AGAR</name>
<gene>
    <name evidence="1" type="ORF">BDN72DRAFT_834246</name>
</gene>
<protein>
    <submittedName>
        <fullName evidence="1">Uncharacterized protein</fullName>
    </submittedName>
</protein>
<dbReference type="Proteomes" id="UP000308600">
    <property type="component" value="Unassembled WGS sequence"/>
</dbReference>
<evidence type="ECO:0000313" key="1">
    <source>
        <dbReference type="EMBL" id="TFK73918.1"/>
    </source>
</evidence>
<proteinExistence type="predicted"/>